<dbReference type="Proteomes" id="UP000007752">
    <property type="component" value="Chromosome 10"/>
</dbReference>
<sequence length="265" mass="30330">MMPIGVVNIATARRPGVMLSPWALKTVDYRCLAHHLAQQLNFATTQDDTTLEEQTLLIHPCCHQSSLKDITAPSVGLGCGSAPMYAMGFYLLPEGFHSKMDSARSIFYCQGVGEKKKYHMIKWEALCRPKDFRGMGFLDTRIMNISLLSKWVMKLENGAFSRVQRRGALNFGKVCINTKKHLQRLVQNKVHEGSGVDFWGDVWYGDAPLKVTFHMLYEVVYRSISFAQKWKVFLKEEERKALEDWLEAILDKLKQVRPTMLPVDL</sequence>
<name>B9G5G5_ORYSJ</name>
<proteinExistence type="predicted"/>
<gene>
    <name evidence="1" type="ORF">OsJ_31313</name>
</gene>
<evidence type="ECO:0000313" key="1">
    <source>
        <dbReference type="EMBL" id="EEE50862.1"/>
    </source>
</evidence>
<reference evidence="1" key="2">
    <citation type="submission" date="2008-12" db="EMBL/GenBank/DDBJ databases">
        <title>Improved gene annotation of the rice (Oryza sativa) genomes.</title>
        <authorList>
            <person name="Wang J."/>
            <person name="Li R."/>
            <person name="Fan W."/>
            <person name="Huang Q."/>
            <person name="Zhang J."/>
            <person name="Zhou Y."/>
            <person name="Hu Y."/>
            <person name="Zi S."/>
            <person name="Li J."/>
            <person name="Ni P."/>
            <person name="Zheng H."/>
            <person name="Zhang Y."/>
            <person name="Zhao M."/>
            <person name="Hao Q."/>
            <person name="McDermott J."/>
            <person name="Samudrala R."/>
            <person name="Kristiansen K."/>
            <person name="Wong G.K.-S."/>
        </authorList>
    </citation>
    <scope>NUCLEOTIDE SEQUENCE</scope>
</reference>
<dbReference type="AlphaFoldDB" id="B9G5G5"/>
<dbReference type="EMBL" id="CM000147">
    <property type="protein sequence ID" value="EEE50862.1"/>
    <property type="molecule type" value="Genomic_DNA"/>
</dbReference>
<evidence type="ECO:0008006" key="2">
    <source>
        <dbReference type="Google" id="ProtNLM"/>
    </source>
</evidence>
<organism evidence="1">
    <name type="scientific">Oryza sativa subsp. japonica</name>
    <name type="common">Rice</name>
    <dbReference type="NCBI Taxonomy" id="39947"/>
    <lineage>
        <taxon>Eukaryota</taxon>
        <taxon>Viridiplantae</taxon>
        <taxon>Streptophyta</taxon>
        <taxon>Embryophyta</taxon>
        <taxon>Tracheophyta</taxon>
        <taxon>Spermatophyta</taxon>
        <taxon>Magnoliopsida</taxon>
        <taxon>Liliopsida</taxon>
        <taxon>Poales</taxon>
        <taxon>Poaceae</taxon>
        <taxon>BOP clade</taxon>
        <taxon>Oryzoideae</taxon>
        <taxon>Oryzeae</taxon>
        <taxon>Oryzinae</taxon>
        <taxon>Oryza</taxon>
        <taxon>Oryza sativa</taxon>
    </lineage>
</organism>
<protein>
    <recommendedName>
        <fullName evidence="2">Retrotransposon protein, putative, unclassified</fullName>
    </recommendedName>
</protein>
<reference evidence="1" key="1">
    <citation type="journal article" date="2005" name="PLoS Biol.">
        <title>The genomes of Oryza sativa: a history of duplications.</title>
        <authorList>
            <person name="Yu J."/>
            <person name="Wang J."/>
            <person name="Lin W."/>
            <person name="Li S."/>
            <person name="Li H."/>
            <person name="Zhou J."/>
            <person name="Ni P."/>
            <person name="Dong W."/>
            <person name="Hu S."/>
            <person name="Zeng C."/>
            <person name="Zhang J."/>
            <person name="Zhang Y."/>
            <person name="Li R."/>
            <person name="Xu Z."/>
            <person name="Li S."/>
            <person name="Li X."/>
            <person name="Zheng H."/>
            <person name="Cong L."/>
            <person name="Lin L."/>
            <person name="Yin J."/>
            <person name="Geng J."/>
            <person name="Li G."/>
            <person name="Shi J."/>
            <person name="Liu J."/>
            <person name="Lv H."/>
            <person name="Li J."/>
            <person name="Wang J."/>
            <person name="Deng Y."/>
            <person name="Ran L."/>
            <person name="Shi X."/>
            <person name="Wang X."/>
            <person name="Wu Q."/>
            <person name="Li C."/>
            <person name="Ren X."/>
            <person name="Wang J."/>
            <person name="Wang X."/>
            <person name="Li D."/>
            <person name="Liu D."/>
            <person name="Zhang X."/>
            <person name="Ji Z."/>
            <person name="Zhao W."/>
            <person name="Sun Y."/>
            <person name="Zhang Z."/>
            <person name="Bao J."/>
            <person name="Han Y."/>
            <person name="Dong L."/>
            <person name="Ji J."/>
            <person name="Chen P."/>
            <person name="Wu S."/>
            <person name="Liu J."/>
            <person name="Xiao Y."/>
            <person name="Bu D."/>
            <person name="Tan J."/>
            <person name="Yang L."/>
            <person name="Ye C."/>
            <person name="Zhang J."/>
            <person name="Xu J."/>
            <person name="Zhou Y."/>
            <person name="Yu Y."/>
            <person name="Zhang B."/>
            <person name="Zhuang S."/>
            <person name="Wei H."/>
            <person name="Liu B."/>
            <person name="Lei M."/>
            <person name="Yu H."/>
            <person name="Li Y."/>
            <person name="Xu H."/>
            <person name="Wei S."/>
            <person name="He X."/>
            <person name="Fang L."/>
            <person name="Zhang Z."/>
            <person name="Zhang Y."/>
            <person name="Huang X."/>
            <person name="Su Z."/>
            <person name="Tong W."/>
            <person name="Li J."/>
            <person name="Tong Z."/>
            <person name="Li S."/>
            <person name="Ye J."/>
            <person name="Wang L."/>
            <person name="Fang L."/>
            <person name="Lei T."/>
            <person name="Chen C."/>
            <person name="Chen H."/>
            <person name="Xu Z."/>
            <person name="Li H."/>
            <person name="Huang H."/>
            <person name="Zhang F."/>
            <person name="Xu H."/>
            <person name="Li N."/>
            <person name="Zhao C."/>
            <person name="Li S."/>
            <person name="Dong L."/>
            <person name="Huang Y."/>
            <person name="Li L."/>
            <person name="Xi Y."/>
            <person name="Qi Q."/>
            <person name="Li W."/>
            <person name="Zhang B."/>
            <person name="Hu W."/>
            <person name="Zhang Y."/>
            <person name="Tian X."/>
            <person name="Jiao Y."/>
            <person name="Liang X."/>
            <person name="Jin J."/>
            <person name="Gao L."/>
            <person name="Zheng W."/>
            <person name="Hao B."/>
            <person name="Liu S."/>
            <person name="Wang W."/>
            <person name="Yuan L."/>
            <person name="Cao M."/>
            <person name="McDermott J."/>
            <person name="Samudrala R."/>
            <person name="Wang J."/>
            <person name="Wong G.K."/>
            <person name="Yang H."/>
        </authorList>
    </citation>
    <scope>NUCLEOTIDE SEQUENCE [LARGE SCALE GENOMIC DNA]</scope>
</reference>
<accession>B9G5G5</accession>